<feature type="chain" id="PRO_5021477775" evidence="5">
    <location>
        <begin position="21"/>
        <end position="255"/>
    </location>
</feature>
<dbReference type="OrthoDB" id="6423516at2759"/>
<dbReference type="PROSITE" id="PS51155">
    <property type="entry name" value="CHIT_BIND_RR_2"/>
    <property type="match status" value="1"/>
</dbReference>
<evidence type="ECO:0000313" key="7">
    <source>
        <dbReference type="Proteomes" id="UP000499080"/>
    </source>
</evidence>
<protein>
    <submittedName>
        <fullName evidence="6">Cuticle protein 14 isoform b</fullName>
    </submittedName>
</protein>
<evidence type="ECO:0000256" key="5">
    <source>
        <dbReference type="SAM" id="SignalP"/>
    </source>
</evidence>
<proteinExistence type="predicted"/>
<evidence type="ECO:0000256" key="1">
    <source>
        <dbReference type="ARBA" id="ARBA00002980"/>
    </source>
</evidence>
<dbReference type="Pfam" id="PF00379">
    <property type="entry name" value="Chitin_bind_4"/>
    <property type="match status" value="1"/>
</dbReference>
<dbReference type="PROSITE" id="PS00233">
    <property type="entry name" value="CHIT_BIND_RR_1"/>
    <property type="match status" value="1"/>
</dbReference>
<keyword evidence="2 3" id="KW-0193">Cuticle</keyword>
<feature type="region of interest" description="Disordered" evidence="4">
    <location>
        <begin position="213"/>
        <end position="255"/>
    </location>
</feature>
<organism evidence="6 7">
    <name type="scientific">Araneus ventricosus</name>
    <name type="common">Orbweaver spider</name>
    <name type="synonym">Epeira ventricosa</name>
    <dbReference type="NCBI Taxonomy" id="182803"/>
    <lineage>
        <taxon>Eukaryota</taxon>
        <taxon>Metazoa</taxon>
        <taxon>Ecdysozoa</taxon>
        <taxon>Arthropoda</taxon>
        <taxon>Chelicerata</taxon>
        <taxon>Arachnida</taxon>
        <taxon>Araneae</taxon>
        <taxon>Araneomorphae</taxon>
        <taxon>Entelegynae</taxon>
        <taxon>Araneoidea</taxon>
        <taxon>Araneidae</taxon>
        <taxon>Araneus</taxon>
    </lineage>
</organism>
<dbReference type="InterPro" id="IPR050468">
    <property type="entry name" value="Cuticle_Struct_Prot"/>
</dbReference>
<feature type="compositionally biased region" description="Low complexity" evidence="4">
    <location>
        <begin position="237"/>
        <end position="249"/>
    </location>
</feature>
<dbReference type="Proteomes" id="UP000499080">
    <property type="component" value="Unassembled WGS sequence"/>
</dbReference>
<evidence type="ECO:0000313" key="6">
    <source>
        <dbReference type="EMBL" id="GBM23303.1"/>
    </source>
</evidence>
<gene>
    <name evidence="6" type="primary">CU14B_3</name>
    <name evidence="6" type="ORF">AVEN_26027_1</name>
</gene>
<dbReference type="AlphaFoldDB" id="A0A4Y2E2D6"/>
<evidence type="ECO:0000256" key="4">
    <source>
        <dbReference type="SAM" id="MobiDB-lite"/>
    </source>
</evidence>
<keyword evidence="7" id="KW-1185">Reference proteome</keyword>
<dbReference type="PANTHER" id="PTHR10380">
    <property type="entry name" value="CUTICLE PROTEIN"/>
    <property type="match status" value="1"/>
</dbReference>
<feature type="signal peptide" evidence="5">
    <location>
        <begin position="1"/>
        <end position="20"/>
    </location>
</feature>
<dbReference type="GO" id="GO:0062129">
    <property type="term" value="C:chitin-based extracellular matrix"/>
    <property type="evidence" value="ECO:0007669"/>
    <property type="project" value="TreeGrafter"/>
</dbReference>
<feature type="compositionally biased region" description="Basic and acidic residues" evidence="4">
    <location>
        <begin position="213"/>
        <end position="230"/>
    </location>
</feature>
<accession>A0A4Y2E2D6</accession>
<evidence type="ECO:0000256" key="3">
    <source>
        <dbReference type="PROSITE-ProRule" id="PRU00497"/>
    </source>
</evidence>
<dbReference type="InterPro" id="IPR031311">
    <property type="entry name" value="CHIT_BIND_RR_consensus"/>
</dbReference>
<dbReference type="PANTHER" id="PTHR10380:SF173">
    <property type="entry name" value="CUTICULAR PROTEIN 47EF, ISOFORM C-RELATED"/>
    <property type="match status" value="1"/>
</dbReference>
<dbReference type="GO" id="GO:0008010">
    <property type="term" value="F:structural constituent of chitin-based larval cuticle"/>
    <property type="evidence" value="ECO:0007669"/>
    <property type="project" value="TreeGrafter"/>
</dbReference>
<keyword evidence="5" id="KW-0732">Signal</keyword>
<comment type="function">
    <text evidence="1">Component of the rigid cuticle of the spider.</text>
</comment>
<dbReference type="EMBL" id="BGPR01000495">
    <property type="protein sequence ID" value="GBM23303.1"/>
    <property type="molecule type" value="Genomic_DNA"/>
</dbReference>
<dbReference type="InterPro" id="IPR000618">
    <property type="entry name" value="Insect_cuticle"/>
</dbReference>
<evidence type="ECO:0000256" key="2">
    <source>
        <dbReference type="ARBA" id="ARBA00022460"/>
    </source>
</evidence>
<name>A0A4Y2E2D6_ARAVE</name>
<sequence length="255" mass="28341">MEIFWKSIIACIFLWNNVNSQTVEIPEKGFSDQYKSENTLGEYAFGYNEDHTSGGSFRRETGDQYGNKVGSYGLRVADGRVRIVNYVADHNGYRADVVSNEPGIYTQRHNGFYGIDKTSIYGIAIPGFRFSGEAPYLTFSNGHQEVPVQTTHEEPADNWDESVQEHQDLVVEDEPVYTQAYSVTDEVTEGGKTVQKPIDFETSASEERLDEIEKSNFVDGGSDHVGESRNVETAVESSTSNNSTDVTTTAAPTKD</sequence>
<reference evidence="6 7" key="1">
    <citation type="journal article" date="2019" name="Sci. Rep.">
        <title>Orb-weaving spider Araneus ventricosus genome elucidates the spidroin gene catalogue.</title>
        <authorList>
            <person name="Kono N."/>
            <person name="Nakamura H."/>
            <person name="Ohtoshi R."/>
            <person name="Moran D.A.P."/>
            <person name="Shinohara A."/>
            <person name="Yoshida Y."/>
            <person name="Fujiwara M."/>
            <person name="Mori M."/>
            <person name="Tomita M."/>
            <person name="Arakawa K."/>
        </authorList>
    </citation>
    <scope>NUCLEOTIDE SEQUENCE [LARGE SCALE GENOMIC DNA]</scope>
</reference>
<comment type="caution">
    <text evidence="6">The sequence shown here is derived from an EMBL/GenBank/DDBJ whole genome shotgun (WGS) entry which is preliminary data.</text>
</comment>